<organism evidence="2 3">
    <name type="scientific">Roseomonas haemaphysalidis</name>
    <dbReference type="NCBI Taxonomy" id="2768162"/>
    <lineage>
        <taxon>Bacteria</taxon>
        <taxon>Pseudomonadati</taxon>
        <taxon>Pseudomonadota</taxon>
        <taxon>Alphaproteobacteria</taxon>
        <taxon>Acetobacterales</taxon>
        <taxon>Roseomonadaceae</taxon>
        <taxon>Roseomonas</taxon>
    </lineage>
</organism>
<dbReference type="Gene3D" id="3.90.550.10">
    <property type="entry name" value="Spore Coat Polysaccharide Biosynthesis Protein SpsA, Chain A"/>
    <property type="match status" value="1"/>
</dbReference>
<dbReference type="InterPro" id="IPR029044">
    <property type="entry name" value="Nucleotide-diphossugar_trans"/>
</dbReference>
<reference evidence="2 3" key="1">
    <citation type="submission" date="2020-09" db="EMBL/GenBank/DDBJ databases">
        <title>Roseomonas.</title>
        <authorList>
            <person name="Zhu W."/>
        </authorList>
    </citation>
    <scope>NUCLEOTIDE SEQUENCE [LARGE SCALE GENOMIC DNA]</scope>
    <source>
        <strain evidence="2 3">573</strain>
    </source>
</reference>
<dbReference type="CDD" id="cd00761">
    <property type="entry name" value="Glyco_tranf_GTA_type"/>
    <property type="match status" value="1"/>
</dbReference>
<dbReference type="PANTHER" id="PTHR43685">
    <property type="entry name" value="GLYCOSYLTRANSFERASE"/>
    <property type="match status" value="1"/>
</dbReference>
<proteinExistence type="predicted"/>
<protein>
    <submittedName>
        <fullName evidence="2">Glycosyltransferase family 2 protein</fullName>
    </submittedName>
</protein>
<feature type="domain" description="Glycosyltransferase 2-like" evidence="1">
    <location>
        <begin position="9"/>
        <end position="132"/>
    </location>
</feature>
<accession>A0ABS3KNP9</accession>
<dbReference type="InterPro" id="IPR001173">
    <property type="entry name" value="Glyco_trans_2-like"/>
</dbReference>
<dbReference type="Proteomes" id="UP001518989">
    <property type="component" value="Unassembled WGS sequence"/>
</dbReference>
<dbReference type="EMBL" id="JACTNG010000003">
    <property type="protein sequence ID" value="MBO1079088.1"/>
    <property type="molecule type" value="Genomic_DNA"/>
</dbReference>
<dbReference type="InterPro" id="IPR050834">
    <property type="entry name" value="Glycosyltransf_2"/>
</dbReference>
<dbReference type="PANTHER" id="PTHR43685:SF2">
    <property type="entry name" value="GLYCOSYLTRANSFERASE 2-LIKE DOMAIN-CONTAINING PROTEIN"/>
    <property type="match status" value="1"/>
</dbReference>
<evidence type="ECO:0000313" key="3">
    <source>
        <dbReference type="Proteomes" id="UP001518989"/>
    </source>
</evidence>
<name>A0ABS3KNP9_9PROT</name>
<gene>
    <name evidence="2" type="ORF">IAI61_08600</name>
</gene>
<dbReference type="RefSeq" id="WP_207416530.1">
    <property type="nucleotide sequence ID" value="NZ_CP061177.1"/>
</dbReference>
<comment type="caution">
    <text evidence="2">The sequence shown here is derived from an EMBL/GenBank/DDBJ whole genome shotgun (WGS) entry which is preliminary data.</text>
</comment>
<dbReference type="SUPFAM" id="SSF53448">
    <property type="entry name" value="Nucleotide-diphospho-sugar transferases"/>
    <property type="match status" value="1"/>
</dbReference>
<evidence type="ECO:0000259" key="1">
    <source>
        <dbReference type="Pfam" id="PF00535"/>
    </source>
</evidence>
<dbReference type="Pfam" id="PF00535">
    <property type="entry name" value="Glycos_transf_2"/>
    <property type="match status" value="1"/>
</dbReference>
<evidence type="ECO:0000313" key="2">
    <source>
        <dbReference type="EMBL" id="MBO1079088.1"/>
    </source>
</evidence>
<sequence length="336" mass="36505">MLSTDLGISVIVPVFNRADLLPATLDAILGQTLPPLEVIVVDDGSTDATPAVLHRYEPRIRVLRVPNGGDLAARNAGMALARGQLLAFCDSDDLWQPDYLATMQRMWVEEPRLRCAFGDFVVVRDGVWESTRKFAAAPAGFWDGLRSVAPDMSVFDAPIQDRLLDFQPFFPSCLVADRHFMLSIGGWDESVGRRVGSDFATALRLAEHAPFGVMHRALVGIRKHGGNFSGDVQAMNLGDAWILDHVLATRPAAARHAAAFRASAASRRRQALDTAFARGDFAAVRQIAALLPPQGQSARLRLKIRIAGWPSWPRRLAGQGLALLGTLISATRGRAG</sequence>
<keyword evidence="3" id="KW-1185">Reference proteome</keyword>